<dbReference type="Pfam" id="PF02525">
    <property type="entry name" value="Flavodoxin_2"/>
    <property type="match status" value="1"/>
</dbReference>
<reference evidence="4 5" key="1">
    <citation type="submission" date="2017-02" db="EMBL/GenBank/DDBJ databases">
        <authorList>
            <person name="Peterson S.W."/>
        </authorList>
    </citation>
    <scope>NUCLEOTIDE SEQUENCE [LARGE SCALE GENOMIC DNA]</scope>
    <source>
        <strain evidence="4 5">DSM 22899</strain>
    </source>
</reference>
<evidence type="ECO:0000256" key="1">
    <source>
        <dbReference type="ARBA" id="ARBA00006252"/>
    </source>
</evidence>
<keyword evidence="2" id="KW-0560">Oxidoreductase</keyword>
<dbReference type="PANTHER" id="PTHR10204:SF34">
    <property type="entry name" value="NAD(P)H DEHYDROGENASE [QUINONE] 1 ISOFORM 1"/>
    <property type="match status" value="1"/>
</dbReference>
<protein>
    <submittedName>
        <fullName evidence="4">Putative NADPH-quinone reductase (Modulator of drug activity B)</fullName>
    </submittedName>
</protein>
<dbReference type="PANTHER" id="PTHR10204">
    <property type="entry name" value="NAD P H OXIDOREDUCTASE-RELATED"/>
    <property type="match status" value="1"/>
</dbReference>
<dbReference type="Proteomes" id="UP000190541">
    <property type="component" value="Unassembled WGS sequence"/>
</dbReference>
<name>A0A1T5ES04_9SPHI</name>
<comment type="similarity">
    <text evidence="1">Belongs to the NAD(P)H dehydrogenase (quinone) family.</text>
</comment>
<accession>A0A1T5ES04</accession>
<dbReference type="Gene3D" id="3.40.50.360">
    <property type="match status" value="1"/>
</dbReference>
<dbReference type="InterPro" id="IPR003680">
    <property type="entry name" value="Flavodoxin_fold"/>
</dbReference>
<feature type="domain" description="Flavodoxin-like fold" evidence="3">
    <location>
        <begin position="3"/>
        <end position="182"/>
    </location>
</feature>
<dbReference type="GO" id="GO:0005829">
    <property type="term" value="C:cytosol"/>
    <property type="evidence" value="ECO:0007669"/>
    <property type="project" value="TreeGrafter"/>
</dbReference>
<evidence type="ECO:0000313" key="5">
    <source>
        <dbReference type="Proteomes" id="UP000190541"/>
    </source>
</evidence>
<keyword evidence="5" id="KW-1185">Reference proteome</keyword>
<proteinExistence type="inferred from homology"/>
<dbReference type="STRING" id="623280.SAMN05660226_03498"/>
<sequence>MRKILIINGHPDPESFNRAIASTYIEAASRQGAAVEYLALGELDFDPNLRYGYRKRSHLEPDLLQAIEKIQWSDHMVWIHPLWWWSYPAVMKGFIDRVFLPGITYSVNERNELSGLLHGRSARIICTSDMTETAYQLDYDNTGFTQLKKGTLELCGIAPVSTTFIGPIVEADESQRSAWLAQVAAIAAAEACPSTSPLVCHE</sequence>
<dbReference type="AlphaFoldDB" id="A0A1T5ES04"/>
<dbReference type="InterPro" id="IPR051545">
    <property type="entry name" value="NAD(P)H_dehydrogenase_qn"/>
</dbReference>
<gene>
    <name evidence="4" type="ORF">SAMN05660226_03498</name>
</gene>
<evidence type="ECO:0000313" key="4">
    <source>
        <dbReference type="EMBL" id="SKB86721.1"/>
    </source>
</evidence>
<evidence type="ECO:0000256" key="2">
    <source>
        <dbReference type="ARBA" id="ARBA00023002"/>
    </source>
</evidence>
<dbReference type="SUPFAM" id="SSF52218">
    <property type="entry name" value="Flavoproteins"/>
    <property type="match status" value="1"/>
</dbReference>
<dbReference type="GO" id="GO:0003955">
    <property type="term" value="F:NAD(P)H dehydrogenase (quinone) activity"/>
    <property type="evidence" value="ECO:0007669"/>
    <property type="project" value="TreeGrafter"/>
</dbReference>
<dbReference type="RefSeq" id="WP_079718145.1">
    <property type="nucleotide sequence ID" value="NZ_FUYS01000011.1"/>
</dbReference>
<dbReference type="EMBL" id="FUYS01000011">
    <property type="protein sequence ID" value="SKB86721.1"/>
    <property type="molecule type" value="Genomic_DNA"/>
</dbReference>
<dbReference type="InterPro" id="IPR029039">
    <property type="entry name" value="Flavoprotein-like_sf"/>
</dbReference>
<evidence type="ECO:0000259" key="3">
    <source>
        <dbReference type="Pfam" id="PF02525"/>
    </source>
</evidence>
<organism evidence="4 5">
    <name type="scientific">Parapedobacter luteus</name>
    <dbReference type="NCBI Taxonomy" id="623280"/>
    <lineage>
        <taxon>Bacteria</taxon>
        <taxon>Pseudomonadati</taxon>
        <taxon>Bacteroidota</taxon>
        <taxon>Sphingobacteriia</taxon>
        <taxon>Sphingobacteriales</taxon>
        <taxon>Sphingobacteriaceae</taxon>
        <taxon>Parapedobacter</taxon>
    </lineage>
</organism>
<dbReference type="OrthoDB" id="652200at2"/>